<protein>
    <submittedName>
        <fullName evidence="1">Uncharacterized protein</fullName>
    </submittedName>
</protein>
<gene>
    <name evidence="1" type="ORF">SSP531S_55040</name>
</gene>
<name>A0A388T6Z3_9ACTN</name>
<evidence type="ECO:0000313" key="1">
    <source>
        <dbReference type="EMBL" id="GBQ04014.1"/>
    </source>
</evidence>
<dbReference type="AlphaFoldDB" id="A0A388T6Z3"/>
<dbReference type="EMBL" id="BGZL01000026">
    <property type="protein sequence ID" value="GBQ04014.1"/>
    <property type="molecule type" value="Genomic_DNA"/>
</dbReference>
<proteinExistence type="predicted"/>
<organism evidence="1 2">
    <name type="scientific">Streptomyces spongiicola</name>
    <dbReference type="NCBI Taxonomy" id="1690221"/>
    <lineage>
        <taxon>Bacteria</taxon>
        <taxon>Bacillati</taxon>
        <taxon>Actinomycetota</taxon>
        <taxon>Actinomycetes</taxon>
        <taxon>Kitasatosporales</taxon>
        <taxon>Streptomycetaceae</taxon>
        <taxon>Streptomyces</taxon>
    </lineage>
</organism>
<sequence length="99" mass="10145">MSRDAFSCGADDARELLHFVVAAVAGPTASAVPGRGLRAGLATVTADTADTAGTAATAGAAGTGHRAQQARRAPWRTFLNPRLLVQAWRPPGPRAGRAR</sequence>
<comment type="caution">
    <text evidence="1">The sequence shown here is derived from an EMBL/GenBank/DDBJ whole genome shotgun (WGS) entry which is preliminary data.</text>
</comment>
<dbReference type="Proteomes" id="UP000265354">
    <property type="component" value="Unassembled WGS sequence"/>
</dbReference>
<evidence type="ECO:0000313" key="2">
    <source>
        <dbReference type="Proteomes" id="UP000265354"/>
    </source>
</evidence>
<reference evidence="1 2" key="1">
    <citation type="submission" date="2018-07" db="EMBL/GenBank/DDBJ databases">
        <title>Whole Genome Shotgun Sequence of Streptomyces spongiicola strain 531S.</title>
        <authorList>
            <person name="Dohra H."/>
            <person name="Kodani S."/>
        </authorList>
    </citation>
    <scope>NUCLEOTIDE SEQUENCE [LARGE SCALE GENOMIC DNA]</scope>
    <source>
        <strain evidence="1 2">531S</strain>
    </source>
</reference>
<accession>A0A388T6Z3</accession>